<feature type="region of interest" description="Disordered" evidence="1">
    <location>
        <begin position="310"/>
        <end position="344"/>
    </location>
</feature>
<dbReference type="InterPro" id="IPR055509">
    <property type="entry name" value="DUF7082"/>
</dbReference>
<dbReference type="Proteomes" id="UP000000707">
    <property type="component" value="Unassembled WGS sequence"/>
</dbReference>
<name>G3BAD4_CANTC</name>
<feature type="compositionally biased region" description="Polar residues" evidence="1">
    <location>
        <begin position="384"/>
        <end position="412"/>
    </location>
</feature>
<dbReference type="EMBL" id="GL996527">
    <property type="protein sequence ID" value="EGV62036.1"/>
    <property type="molecule type" value="Genomic_DNA"/>
</dbReference>
<protein>
    <recommendedName>
        <fullName evidence="2">DUF7082 domain-containing protein</fullName>
    </recommendedName>
</protein>
<organism evidence="4">
    <name type="scientific">Candida tenuis (strain ATCC 10573 / BCRC 21748 / CBS 615 / JCM 9827 / NBRC 10315 / NRRL Y-1498 / VKM Y-70)</name>
    <name type="common">Yeast</name>
    <name type="synonym">Yamadazyma tenuis</name>
    <dbReference type="NCBI Taxonomy" id="590646"/>
    <lineage>
        <taxon>Eukaryota</taxon>
        <taxon>Fungi</taxon>
        <taxon>Dikarya</taxon>
        <taxon>Ascomycota</taxon>
        <taxon>Saccharomycotina</taxon>
        <taxon>Pichiomycetes</taxon>
        <taxon>Debaryomycetaceae</taxon>
        <taxon>Yamadazyma</taxon>
    </lineage>
</organism>
<dbReference type="AlphaFoldDB" id="G3BAD4"/>
<gene>
    <name evidence="3" type="ORF">CANTEDRAFT_135965</name>
</gene>
<dbReference type="Pfam" id="PF23305">
    <property type="entry name" value="DUF7082"/>
    <property type="match status" value="1"/>
</dbReference>
<dbReference type="eggNOG" id="ENOG502QTDM">
    <property type="taxonomic scope" value="Eukaryota"/>
</dbReference>
<feature type="domain" description="DUF7082" evidence="2">
    <location>
        <begin position="30"/>
        <end position="183"/>
    </location>
</feature>
<sequence length="598" mass="66099">MADSLPRLVRTSSLHPEFIRQNLGLVNTPIKLLFDKDTSTVTENWTEEEVRQQRRLVKFEFVSLTNADFLVNFKPIPKSEFTNDTPIISCIYWQEKDLHIVTSVDIILLLEFLIQQSFSIEEKNRIRRNLQSLQPLTITRSNKNYERFFQLIMSMEDPRPRNIEKDLKVFKWTDLCSALNKVISKYCSRANASDNPISNTEAIGLNSTTATPTYHPTNAHTNLITSMSPTDDKLTPVPGAADTFLPLERIKVMRKKSQTGIPSTNLYFSTHLQNKHKVYQNGIAPTDPVPLKQRHMDTAAPAIVSGSAISTPVANPSSENGPPNVASAISTPVTNSNSENGPPNVASAIVAGNDFTVVKPERISEDQIEINNESSGIEYDSADSPDSGTMAVSSSDDQIEKSGTNLSKNSNSADDEYMGDDEFASTSFDNVSKSDVSSIKANPGSYKANSKDFESKYAKRSSRNGPTLTLENPVKKGLLFKGPKESYSGGSGSRSSGVFSDRKNTYLGQNTGVTSVDNGSDNFKVNKSGYTLNRHNDPFNSISKFAQDQSDRIFGHKNQPVQYPSSDQPYYQYPDVSQLQHVDNGPKLTMGGVSKRNT</sequence>
<evidence type="ECO:0000256" key="1">
    <source>
        <dbReference type="SAM" id="MobiDB-lite"/>
    </source>
</evidence>
<feature type="compositionally biased region" description="Polar residues" evidence="1">
    <location>
        <begin position="424"/>
        <end position="440"/>
    </location>
</feature>
<keyword evidence="4" id="KW-1185">Reference proteome</keyword>
<dbReference type="GO" id="GO:0005634">
    <property type="term" value="C:nucleus"/>
    <property type="evidence" value="ECO:0007669"/>
    <property type="project" value="TreeGrafter"/>
</dbReference>
<dbReference type="PANTHER" id="PTHR39463:SF1">
    <property type="entry name" value="MEDUSA"/>
    <property type="match status" value="1"/>
</dbReference>
<feature type="compositionally biased region" description="Acidic residues" evidence="1">
    <location>
        <begin position="413"/>
        <end position="423"/>
    </location>
</feature>
<dbReference type="OrthoDB" id="1751210at2759"/>
<dbReference type="PANTHER" id="PTHR39463">
    <property type="entry name" value="MEDUSA"/>
    <property type="match status" value="1"/>
</dbReference>
<evidence type="ECO:0000313" key="4">
    <source>
        <dbReference type="Proteomes" id="UP000000707"/>
    </source>
</evidence>
<accession>G3BAD4</accession>
<evidence type="ECO:0000259" key="2">
    <source>
        <dbReference type="Pfam" id="PF23305"/>
    </source>
</evidence>
<feature type="compositionally biased region" description="Polar residues" evidence="1">
    <location>
        <begin position="506"/>
        <end position="523"/>
    </location>
</feature>
<feature type="compositionally biased region" description="Polar residues" evidence="1">
    <location>
        <begin position="310"/>
        <end position="341"/>
    </location>
</feature>
<dbReference type="HOGENOM" id="CLU_456330_0_0_1"/>
<feature type="region of interest" description="Disordered" evidence="1">
    <location>
        <begin position="360"/>
        <end position="523"/>
    </location>
</feature>
<reference evidence="3 4" key="1">
    <citation type="journal article" date="2011" name="Proc. Natl. Acad. Sci. U.S.A.">
        <title>Comparative genomics of xylose-fermenting fungi for enhanced biofuel production.</title>
        <authorList>
            <person name="Wohlbach D.J."/>
            <person name="Kuo A."/>
            <person name="Sato T.K."/>
            <person name="Potts K.M."/>
            <person name="Salamov A.A."/>
            <person name="LaButti K.M."/>
            <person name="Sun H."/>
            <person name="Clum A."/>
            <person name="Pangilinan J.L."/>
            <person name="Lindquist E.A."/>
            <person name="Lucas S."/>
            <person name="Lapidus A."/>
            <person name="Jin M."/>
            <person name="Gunawan C."/>
            <person name="Balan V."/>
            <person name="Dale B.E."/>
            <person name="Jeffries T.W."/>
            <person name="Zinkel R."/>
            <person name="Barry K.W."/>
            <person name="Grigoriev I.V."/>
            <person name="Gasch A.P."/>
        </authorList>
    </citation>
    <scope>NUCLEOTIDE SEQUENCE [LARGE SCALE GENOMIC DNA]</scope>
    <source>
        <strain evidence="4">ATCC 10573 / BCRC 21748 / CBS 615 / JCM 9827 / NBRC 10315 / NRRL Y-1498 / VKM Y-70</strain>
    </source>
</reference>
<proteinExistence type="predicted"/>
<evidence type="ECO:0000313" key="3">
    <source>
        <dbReference type="EMBL" id="EGV62036.1"/>
    </source>
</evidence>